<comment type="caution">
    <text evidence="1">The sequence shown here is derived from an EMBL/GenBank/DDBJ whole genome shotgun (WGS) entry which is preliminary data.</text>
</comment>
<dbReference type="SFLD" id="SFLDS00003">
    <property type="entry name" value="Haloacid_Dehalogenase"/>
    <property type="match status" value="1"/>
</dbReference>
<dbReference type="OrthoDB" id="9797415at2"/>
<dbReference type="PANTHER" id="PTHR43611">
    <property type="entry name" value="ALPHA-D-GLUCOSE 1-PHOSPHATE PHOSPHATASE"/>
    <property type="match status" value="1"/>
</dbReference>
<keyword evidence="2" id="KW-1185">Reference proteome</keyword>
<dbReference type="Gene3D" id="3.40.50.1000">
    <property type="entry name" value="HAD superfamily/HAD-like"/>
    <property type="match status" value="1"/>
</dbReference>
<dbReference type="InterPro" id="IPR006439">
    <property type="entry name" value="HAD-SF_hydro_IA"/>
</dbReference>
<keyword evidence="1" id="KW-0378">Hydrolase</keyword>
<organism evidence="1 2">
    <name type="scientific">Kribbella caucasensis</name>
    <dbReference type="NCBI Taxonomy" id="2512215"/>
    <lineage>
        <taxon>Bacteria</taxon>
        <taxon>Bacillati</taxon>
        <taxon>Actinomycetota</taxon>
        <taxon>Actinomycetes</taxon>
        <taxon>Propionibacteriales</taxon>
        <taxon>Kribbellaceae</taxon>
        <taxon>Kribbella</taxon>
    </lineage>
</organism>
<dbReference type="InterPro" id="IPR023214">
    <property type="entry name" value="HAD_sf"/>
</dbReference>
<dbReference type="Pfam" id="PF00702">
    <property type="entry name" value="Hydrolase"/>
    <property type="match status" value="1"/>
</dbReference>
<dbReference type="PANTHER" id="PTHR43611:SF3">
    <property type="entry name" value="FLAVIN MONONUCLEOTIDE HYDROLASE 1, CHLOROPLATIC"/>
    <property type="match status" value="1"/>
</dbReference>
<gene>
    <name evidence="1" type="ORF">EV643_102570</name>
</gene>
<name>A0A4R6KMC0_9ACTN</name>
<accession>A0A4R6KMC0</accession>
<dbReference type="EMBL" id="SNWQ01000002">
    <property type="protein sequence ID" value="TDO52728.1"/>
    <property type="molecule type" value="Genomic_DNA"/>
</dbReference>
<evidence type="ECO:0000313" key="1">
    <source>
        <dbReference type="EMBL" id="TDO52728.1"/>
    </source>
</evidence>
<dbReference type="GO" id="GO:0016787">
    <property type="term" value="F:hydrolase activity"/>
    <property type="evidence" value="ECO:0007669"/>
    <property type="project" value="UniProtKB-KW"/>
</dbReference>
<dbReference type="InterPro" id="IPR036412">
    <property type="entry name" value="HAD-like_sf"/>
</dbReference>
<dbReference type="PRINTS" id="PR00413">
    <property type="entry name" value="HADHALOGNASE"/>
</dbReference>
<proteinExistence type="predicted"/>
<dbReference type="SUPFAM" id="SSF56784">
    <property type="entry name" value="HAD-like"/>
    <property type="match status" value="1"/>
</dbReference>
<dbReference type="RefSeq" id="WP_133799116.1">
    <property type="nucleotide sequence ID" value="NZ_SNWQ01000002.1"/>
</dbReference>
<protein>
    <submittedName>
        <fullName evidence="1">Putative hydrolase of the HAD superfamily</fullName>
    </submittedName>
</protein>
<evidence type="ECO:0000313" key="2">
    <source>
        <dbReference type="Proteomes" id="UP000295388"/>
    </source>
</evidence>
<sequence>MTIEAVLFDADGVIQRPTVDWRTTLESFVRPDQSAEEFVLDLMESEVPGLSGKGDFRVAVADVLARWESTAPMETVLDLWHRFEAEPAVVAIIAELRAAGIGCHLATNQHAYRRAIMQDERGYRDWFDQTFYSCDLGVAKPDTAYFKSILTALDKPASSVLFIDDKAANIEGARAVGLQAAQYDLDEGIPALRTLLATHGLPPTP</sequence>
<reference evidence="1 2" key="1">
    <citation type="submission" date="2019-03" db="EMBL/GenBank/DDBJ databases">
        <title>Genomic Encyclopedia of Type Strains, Phase III (KMG-III): the genomes of soil and plant-associated and newly described type strains.</title>
        <authorList>
            <person name="Whitman W."/>
        </authorList>
    </citation>
    <scope>NUCLEOTIDE SEQUENCE [LARGE SCALE GENOMIC DNA]</scope>
    <source>
        <strain evidence="1 2">VKM Ac-2527</strain>
    </source>
</reference>
<dbReference type="SFLD" id="SFLDG01129">
    <property type="entry name" value="C1.5:_HAD__Beta-PGM__Phosphata"/>
    <property type="match status" value="1"/>
</dbReference>
<dbReference type="NCBIfam" id="TIGR01509">
    <property type="entry name" value="HAD-SF-IA-v3"/>
    <property type="match status" value="1"/>
</dbReference>
<dbReference type="Proteomes" id="UP000295388">
    <property type="component" value="Unassembled WGS sequence"/>
</dbReference>
<dbReference type="AlphaFoldDB" id="A0A4R6KMC0"/>